<dbReference type="InterPro" id="IPR002560">
    <property type="entry name" value="Transposase_DDE"/>
</dbReference>
<reference evidence="3" key="1">
    <citation type="submission" date="2022-07" db="EMBL/GenBank/DDBJ databases">
        <title>Complete Genome Sequence of the Radioresistant Bacterium Deinococcus aetherius ST0316, Isolated from the Air Dust collected in Lower Stratosphere above Japan.</title>
        <authorList>
            <person name="Satoh K."/>
            <person name="Hagiwara K."/>
            <person name="Katsumata K."/>
            <person name="Kubo A."/>
            <person name="Yokobori S."/>
            <person name="Yamagishi A."/>
            <person name="Oono Y."/>
            <person name="Narumi I."/>
        </authorList>
    </citation>
    <scope>NUCLEOTIDE SEQUENCE</scope>
    <source>
        <strain evidence="3">ST0316</strain>
        <plasmid evidence="3">pDAETH-2</plasmid>
    </source>
</reference>
<evidence type="ECO:0000256" key="1">
    <source>
        <dbReference type="SAM" id="MobiDB-lite"/>
    </source>
</evidence>
<feature type="compositionally biased region" description="Basic residues" evidence="1">
    <location>
        <begin position="360"/>
        <end position="369"/>
    </location>
</feature>
<proteinExistence type="predicted"/>
<keyword evidence="3" id="KW-0614">Plasmid</keyword>
<accession>A0ABN6RL35</accession>
<dbReference type="Pfam" id="PF01610">
    <property type="entry name" value="DDE_Tnp_ISL3"/>
    <property type="match status" value="1"/>
</dbReference>
<name>A0ABN6RL35_9DEIO</name>
<keyword evidence="4" id="KW-1185">Reference proteome</keyword>
<evidence type="ECO:0000313" key="4">
    <source>
        <dbReference type="Proteomes" id="UP001064971"/>
    </source>
</evidence>
<dbReference type="Proteomes" id="UP001064971">
    <property type="component" value="Plasmid pDAETH-2"/>
</dbReference>
<evidence type="ECO:0000259" key="2">
    <source>
        <dbReference type="Pfam" id="PF01610"/>
    </source>
</evidence>
<dbReference type="PANTHER" id="PTHR33498:SF1">
    <property type="entry name" value="TRANSPOSASE FOR INSERTION SEQUENCE ELEMENT IS1557"/>
    <property type="match status" value="1"/>
</dbReference>
<protein>
    <recommendedName>
        <fullName evidence="2">Transposase IS204/IS1001/IS1096/IS1165 DDE domain-containing protein</fullName>
    </recommendedName>
</protein>
<dbReference type="InterPro" id="IPR047951">
    <property type="entry name" value="Transpos_ISL3"/>
</dbReference>
<evidence type="ECO:0000313" key="3">
    <source>
        <dbReference type="EMBL" id="BDP43996.1"/>
    </source>
</evidence>
<gene>
    <name evidence="3" type="ORF">DAETH_39650</name>
</gene>
<dbReference type="PANTHER" id="PTHR33498">
    <property type="entry name" value="TRANSPOSASE FOR INSERTION SEQUENCE ELEMENT IS1557"/>
    <property type="match status" value="1"/>
</dbReference>
<feature type="domain" description="Transposase IS204/IS1001/IS1096/IS1165 DDE" evidence="2">
    <location>
        <begin position="89"/>
        <end position="250"/>
    </location>
</feature>
<dbReference type="EMBL" id="AP026562">
    <property type="protein sequence ID" value="BDP43996.1"/>
    <property type="molecule type" value="Genomic_DNA"/>
</dbReference>
<organism evidence="3 4">
    <name type="scientific">Deinococcus aetherius</name>
    <dbReference type="NCBI Taxonomy" id="200252"/>
    <lineage>
        <taxon>Bacteria</taxon>
        <taxon>Thermotogati</taxon>
        <taxon>Deinococcota</taxon>
        <taxon>Deinococci</taxon>
        <taxon>Deinococcales</taxon>
        <taxon>Deinococcaceae</taxon>
        <taxon>Deinococcus</taxon>
    </lineage>
</organism>
<sequence>MQVELKVRRLRCANPGCAARTFSEACADFPRHAQRSARLQERQVALGFSVGAEAGSVLLDRFHMSASPDTLLRTMKRQPLPQHPTPRVLGVDDWAIRKGVRYGTILVDLERHQVVDVIKERSADALRDWLSVYPGIEIITRDRASDYSRAGTRAAPRALQLADRWHLLCNLSGVVQEWLLRERQHWMTVVAQVKAQLHLPNPEASPSSPPATMPISQKKRREQYREVLLLDQQGLPSRQVARVPQVHQSQQQPVGHIKLELSSCPNATLTSLPQQGRAVSTFPEGFEFGCERVELLRGQAAERFKRPRPLGEPVHPQHFLTVPDLPSTAQRVFKPLPGESRFTSPLSPHPCVRGWGGRQGSRRNRRRKR</sequence>
<geneLocation type="plasmid" evidence="3 4">
    <name>pDAETH-2</name>
</geneLocation>
<feature type="region of interest" description="Disordered" evidence="1">
    <location>
        <begin position="338"/>
        <end position="369"/>
    </location>
</feature>